<reference evidence="2" key="1">
    <citation type="submission" date="2013-10" db="EMBL/GenBank/DDBJ databases">
        <title>Genomic analysis of the causative agents of coccidiosis in chickens.</title>
        <authorList>
            <person name="Reid A.J."/>
            <person name="Blake D."/>
            <person name="Billington K."/>
            <person name="Browne H."/>
            <person name="Dunn M."/>
            <person name="Hung S."/>
            <person name="Kawahara F."/>
            <person name="Miranda-Saavedra D."/>
            <person name="Mourier T."/>
            <person name="Nagra H."/>
            <person name="Otto T.D."/>
            <person name="Rawlings N."/>
            <person name="Sanchez A."/>
            <person name="Sanders M."/>
            <person name="Subramaniam C."/>
            <person name="Tay Y."/>
            <person name="Dear P."/>
            <person name="Doerig C."/>
            <person name="Gruber A."/>
            <person name="Parkinson J."/>
            <person name="Shirley M."/>
            <person name="Wan K.L."/>
            <person name="Berriman M."/>
            <person name="Tomley F."/>
            <person name="Pain A."/>
        </authorList>
    </citation>
    <scope>NUCLEOTIDE SEQUENCE [LARGE SCALE GENOMIC DNA]</scope>
    <source>
        <strain evidence="2">Houghton</strain>
    </source>
</reference>
<protein>
    <submittedName>
        <fullName evidence="2">Uncharacterized protein</fullName>
    </submittedName>
</protein>
<keyword evidence="3" id="KW-1185">Reference proteome</keyword>
<dbReference type="AlphaFoldDB" id="U6MSG0"/>
<dbReference type="RefSeq" id="XP_013433886.1">
    <property type="nucleotide sequence ID" value="XM_013578432.1"/>
</dbReference>
<evidence type="ECO:0000256" key="1">
    <source>
        <dbReference type="SAM" id="MobiDB-lite"/>
    </source>
</evidence>
<feature type="region of interest" description="Disordered" evidence="1">
    <location>
        <begin position="62"/>
        <end position="93"/>
    </location>
</feature>
<evidence type="ECO:0000313" key="2">
    <source>
        <dbReference type="EMBL" id="CDJ65419.1"/>
    </source>
</evidence>
<dbReference type="Proteomes" id="UP000030754">
    <property type="component" value="Unassembled WGS sequence"/>
</dbReference>
<dbReference type="GeneID" id="25470662"/>
<dbReference type="EMBL" id="HG723155">
    <property type="protein sequence ID" value="CDJ65419.1"/>
    <property type="molecule type" value="Genomic_DNA"/>
</dbReference>
<proteinExistence type="predicted"/>
<feature type="compositionally biased region" description="Basic and acidic residues" evidence="1">
    <location>
        <begin position="82"/>
        <end position="93"/>
    </location>
</feature>
<organism evidence="2 3">
    <name type="scientific">Eimeria necatrix</name>
    <dbReference type="NCBI Taxonomy" id="51315"/>
    <lineage>
        <taxon>Eukaryota</taxon>
        <taxon>Sar</taxon>
        <taxon>Alveolata</taxon>
        <taxon>Apicomplexa</taxon>
        <taxon>Conoidasida</taxon>
        <taxon>Coccidia</taxon>
        <taxon>Eucoccidiorida</taxon>
        <taxon>Eimeriorina</taxon>
        <taxon>Eimeriidae</taxon>
        <taxon>Eimeria</taxon>
    </lineage>
</organism>
<evidence type="ECO:0000313" key="3">
    <source>
        <dbReference type="Proteomes" id="UP000030754"/>
    </source>
</evidence>
<reference evidence="2" key="2">
    <citation type="submission" date="2013-10" db="EMBL/GenBank/DDBJ databases">
        <authorList>
            <person name="Aslett M."/>
        </authorList>
    </citation>
    <scope>NUCLEOTIDE SEQUENCE [LARGE SCALE GENOMIC DNA]</scope>
    <source>
        <strain evidence="2">Houghton</strain>
    </source>
</reference>
<name>U6MSG0_9EIME</name>
<accession>U6MSG0</accession>
<sequence length="93" mass="10141">MQPIGNRKMKLGLEETPGTATIVRVVGTLHEFAPAKGNEPSGQARPARSVEVLDTMLVTVLHNDQGRAEPKKKSSGQPIRPSTEKTKRLNREA</sequence>
<gene>
    <name evidence="2" type="ORF">ENH_00004710</name>
</gene>
<dbReference type="VEuPathDB" id="ToxoDB:ENH_00004710"/>